<evidence type="ECO:0000256" key="1">
    <source>
        <dbReference type="ARBA" id="ARBA00005194"/>
    </source>
</evidence>
<dbReference type="GO" id="GO:0009317">
    <property type="term" value="C:acetyl-CoA carboxylase complex"/>
    <property type="evidence" value="ECO:0007669"/>
    <property type="project" value="InterPro"/>
</dbReference>
<dbReference type="PRINTS" id="PR01071">
    <property type="entry name" value="ACOABIOTINCC"/>
</dbReference>
<name>A0A3E3DWE4_9FIRM</name>
<dbReference type="PANTHER" id="PTHR45266">
    <property type="entry name" value="OXALOACETATE DECARBOXYLASE ALPHA CHAIN"/>
    <property type="match status" value="1"/>
</dbReference>
<dbReference type="GO" id="GO:0003989">
    <property type="term" value="F:acetyl-CoA carboxylase activity"/>
    <property type="evidence" value="ECO:0007669"/>
    <property type="project" value="InterPro"/>
</dbReference>
<evidence type="ECO:0000256" key="4">
    <source>
        <dbReference type="ARBA" id="ARBA00022832"/>
    </source>
</evidence>
<dbReference type="Pfam" id="PF00364">
    <property type="entry name" value="Biotin_lipoyl"/>
    <property type="match status" value="1"/>
</dbReference>
<dbReference type="SUPFAM" id="SSF51230">
    <property type="entry name" value="Single hybrid motif"/>
    <property type="match status" value="1"/>
</dbReference>
<sequence length="154" mass="17310">MLDTKIIKQVIDIFEHSDVHKLEVEDKDIKIKLEKENHNIVTSIPFDSYKQSPAVVQNNSADLEKKVNVKEKEDDKGNWVKSPLVGTFYSRANENANEYVSVGESIKKGDTICIIEAMKVMNEIKAPSSGTVLKVNKTDGEMVQFDDNLVLIGE</sequence>
<keyword evidence="5 8" id="KW-0443">Lipid metabolism</keyword>
<comment type="function">
    <text evidence="8">This protein is a component of the acetyl coenzyme A carboxylase complex; first, biotin carboxylase catalyzes the carboxylation of the carrier protein and then the transcarboxylase transfers the carboxyl group to form malonyl-CoA.</text>
</comment>
<dbReference type="InterPro" id="IPR001249">
    <property type="entry name" value="AcCoA_biotinCC"/>
</dbReference>
<protein>
    <recommendedName>
        <fullName evidence="2 8">Biotin carboxyl carrier protein of acetyl-CoA carboxylase</fullName>
    </recommendedName>
</protein>
<dbReference type="PROSITE" id="PS00188">
    <property type="entry name" value="BIOTIN"/>
    <property type="match status" value="1"/>
</dbReference>
<dbReference type="GO" id="GO:0006633">
    <property type="term" value="P:fatty acid biosynthetic process"/>
    <property type="evidence" value="ECO:0007669"/>
    <property type="project" value="UniProtKB-UniPathway"/>
</dbReference>
<evidence type="ECO:0000256" key="8">
    <source>
        <dbReference type="RuleBase" id="RU364072"/>
    </source>
</evidence>
<dbReference type="InterPro" id="IPR011053">
    <property type="entry name" value="Single_hybrid_motif"/>
</dbReference>
<dbReference type="UniPathway" id="UPA00094"/>
<gene>
    <name evidence="10" type="primary">accB</name>
    <name evidence="10" type="ORF">DW687_11165</name>
</gene>
<dbReference type="CDD" id="cd06850">
    <property type="entry name" value="biotinyl_domain"/>
    <property type="match status" value="1"/>
</dbReference>
<evidence type="ECO:0000256" key="5">
    <source>
        <dbReference type="ARBA" id="ARBA00023098"/>
    </source>
</evidence>
<dbReference type="EMBL" id="QUSM01000008">
    <property type="protein sequence ID" value="RGD73018.1"/>
    <property type="molecule type" value="Genomic_DNA"/>
</dbReference>
<reference evidence="10 11" key="1">
    <citation type="submission" date="2018-08" db="EMBL/GenBank/DDBJ databases">
        <title>A genome reference for cultivated species of the human gut microbiota.</title>
        <authorList>
            <person name="Zou Y."/>
            <person name="Xue W."/>
            <person name="Luo G."/>
        </authorList>
    </citation>
    <scope>NUCLEOTIDE SEQUENCE [LARGE SCALE GENOMIC DNA]</scope>
    <source>
        <strain evidence="10 11">AM25-6</strain>
    </source>
</reference>
<dbReference type="InterPro" id="IPR000089">
    <property type="entry name" value="Biotin_lipoyl"/>
</dbReference>
<dbReference type="InterPro" id="IPR050709">
    <property type="entry name" value="Biotin_Carboxyl_Carrier/Decarb"/>
</dbReference>
<evidence type="ECO:0000256" key="7">
    <source>
        <dbReference type="ARBA" id="ARBA00023267"/>
    </source>
</evidence>
<organism evidence="10 11">
    <name type="scientific">Anaerofustis stercorihominis</name>
    <dbReference type="NCBI Taxonomy" id="214853"/>
    <lineage>
        <taxon>Bacteria</taxon>
        <taxon>Bacillati</taxon>
        <taxon>Bacillota</taxon>
        <taxon>Clostridia</taxon>
        <taxon>Eubacteriales</taxon>
        <taxon>Eubacteriaceae</taxon>
        <taxon>Anaerofustis</taxon>
    </lineage>
</organism>
<evidence type="ECO:0000313" key="10">
    <source>
        <dbReference type="EMBL" id="RGD73018.1"/>
    </source>
</evidence>
<dbReference type="PROSITE" id="PS50968">
    <property type="entry name" value="BIOTINYL_LIPOYL"/>
    <property type="match status" value="1"/>
</dbReference>
<evidence type="ECO:0000313" key="11">
    <source>
        <dbReference type="Proteomes" id="UP000261212"/>
    </source>
</evidence>
<evidence type="ECO:0000259" key="9">
    <source>
        <dbReference type="PROSITE" id="PS50968"/>
    </source>
</evidence>
<comment type="caution">
    <text evidence="10">The sequence shown here is derived from an EMBL/GenBank/DDBJ whole genome shotgun (WGS) entry which is preliminary data.</text>
</comment>
<keyword evidence="4 8" id="KW-0276">Fatty acid metabolism</keyword>
<dbReference type="PANTHER" id="PTHR45266:SF3">
    <property type="entry name" value="OXALOACETATE DECARBOXYLASE ALPHA CHAIN"/>
    <property type="match status" value="1"/>
</dbReference>
<evidence type="ECO:0000256" key="3">
    <source>
        <dbReference type="ARBA" id="ARBA00022516"/>
    </source>
</evidence>
<dbReference type="InterPro" id="IPR001882">
    <property type="entry name" value="Biotin_BS"/>
</dbReference>
<dbReference type="NCBIfam" id="TIGR00531">
    <property type="entry name" value="BCCP"/>
    <property type="match status" value="1"/>
</dbReference>
<comment type="pathway">
    <text evidence="1 8">Lipid metabolism; fatty acid biosynthesis.</text>
</comment>
<proteinExistence type="predicted"/>
<keyword evidence="7 8" id="KW-0092">Biotin</keyword>
<evidence type="ECO:0000256" key="6">
    <source>
        <dbReference type="ARBA" id="ARBA00023160"/>
    </source>
</evidence>
<dbReference type="Proteomes" id="UP000261212">
    <property type="component" value="Unassembled WGS sequence"/>
</dbReference>
<accession>A0A3E3DWE4</accession>
<dbReference type="Gene3D" id="2.40.50.100">
    <property type="match status" value="1"/>
</dbReference>
<keyword evidence="6 8" id="KW-0275">Fatty acid biosynthesis</keyword>
<keyword evidence="3 8" id="KW-0444">Lipid biosynthesis</keyword>
<dbReference type="FunFam" id="2.40.50.100:FF:000003">
    <property type="entry name" value="Acetyl-CoA carboxylase biotin carboxyl carrier protein"/>
    <property type="match status" value="1"/>
</dbReference>
<evidence type="ECO:0000256" key="2">
    <source>
        <dbReference type="ARBA" id="ARBA00017562"/>
    </source>
</evidence>
<feature type="domain" description="Lipoyl-binding" evidence="9">
    <location>
        <begin position="77"/>
        <end position="153"/>
    </location>
</feature>
<dbReference type="AlphaFoldDB" id="A0A3E3DWE4"/>